<dbReference type="EMBL" id="QZAB01000165">
    <property type="protein sequence ID" value="RQD89118.1"/>
    <property type="molecule type" value="Genomic_DNA"/>
</dbReference>
<name>A0A424Z3E8_9EURY</name>
<organism evidence="1 2">
    <name type="scientific">Methanosalsum natronophilum</name>
    <dbReference type="NCBI Taxonomy" id="768733"/>
    <lineage>
        <taxon>Archaea</taxon>
        <taxon>Methanobacteriati</taxon>
        <taxon>Methanobacteriota</taxon>
        <taxon>Stenosarchaea group</taxon>
        <taxon>Methanomicrobia</taxon>
        <taxon>Methanosarcinales</taxon>
        <taxon>Methanosarcinaceae</taxon>
        <taxon>Methanosalsum</taxon>
    </lineage>
</organism>
<accession>A0A424Z3E8</accession>
<dbReference type="RefSeq" id="WP_259134416.1">
    <property type="nucleotide sequence ID" value="NZ_JANUCS010000006.1"/>
</dbReference>
<dbReference type="AlphaFoldDB" id="A0A424Z3E8"/>
<proteinExistence type="predicted"/>
<protein>
    <submittedName>
        <fullName evidence="1">Uncharacterized protein</fullName>
    </submittedName>
</protein>
<comment type="caution">
    <text evidence="1">The sequence shown here is derived from an EMBL/GenBank/DDBJ whole genome shotgun (WGS) entry which is preliminary data.</text>
</comment>
<evidence type="ECO:0000313" key="2">
    <source>
        <dbReference type="Proteomes" id="UP000284763"/>
    </source>
</evidence>
<evidence type="ECO:0000313" key="1">
    <source>
        <dbReference type="EMBL" id="RQD89118.1"/>
    </source>
</evidence>
<gene>
    <name evidence="1" type="ORF">D5R95_02475</name>
</gene>
<dbReference type="Proteomes" id="UP000284763">
    <property type="component" value="Unassembled WGS sequence"/>
</dbReference>
<reference evidence="1 2" key="1">
    <citation type="submission" date="2018-08" db="EMBL/GenBank/DDBJ databases">
        <title>The metabolism and importance of syntrophic acetate oxidation coupled to methane or sulfide production in haloalkaline environments.</title>
        <authorList>
            <person name="Timmers P.H.A."/>
            <person name="Vavourakis C.D."/>
            <person name="Sorokin D.Y."/>
            <person name="Sinninghe Damste J.S."/>
            <person name="Muyzer G."/>
            <person name="Stams A.J.M."/>
            <person name="Plugge C.M."/>
        </authorList>
    </citation>
    <scope>NUCLEOTIDE SEQUENCE [LARGE SCALE GENOMIC DNA]</scope>
    <source>
        <strain evidence="1">MSAO_Arc3</strain>
    </source>
</reference>
<sequence>MEDKTRLPYMVITKEDLLCEVGEDNLEMKNVIENMSKESMELFAEKVSKGIMASDVYWESIRSALDTISINSYQMDNKE</sequence>